<dbReference type="GO" id="GO:0005507">
    <property type="term" value="F:copper ion binding"/>
    <property type="evidence" value="ECO:0007669"/>
    <property type="project" value="InterPro"/>
</dbReference>
<comment type="similarity">
    <text evidence="1">Belongs to the multicopper oxidase family.</text>
</comment>
<dbReference type="eggNOG" id="KOG1263">
    <property type="taxonomic scope" value="Eukaryota"/>
</dbReference>
<keyword evidence="7" id="KW-0732">Signal</keyword>
<gene>
    <name evidence="11" type="ORF">CMQ_1372</name>
</gene>
<dbReference type="EMBL" id="GL629765">
    <property type="protein sequence ID" value="EFX04444.1"/>
    <property type="molecule type" value="Genomic_DNA"/>
</dbReference>
<evidence type="ECO:0000313" key="12">
    <source>
        <dbReference type="Proteomes" id="UP000007796"/>
    </source>
</evidence>
<dbReference type="InterPro" id="IPR008972">
    <property type="entry name" value="Cupredoxin"/>
</dbReference>
<keyword evidence="12" id="KW-1185">Reference proteome</keyword>
<reference evidence="11 12" key="1">
    <citation type="journal article" date="2011" name="Proc. Natl. Acad. Sci. U.S.A.">
        <title>Genome and transcriptome analyses of the mountain pine beetle-fungal symbiont Grosmannia clavigera, a lodgepole pine pathogen.</title>
        <authorList>
            <person name="DiGuistini S."/>
            <person name="Wang Y."/>
            <person name="Liao N.Y."/>
            <person name="Taylor G."/>
            <person name="Tanguay P."/>
            <person name="Feau N."/>
            <person name="Henrissat B."/>
            <person name="Chan S.K."/>
            <person name="Hesse-Orce U."/>
            <person name="Alamouti S.M."/>
            <person name="Tsui C.K.M."/>
            <person name="Docking R.T."/>
            <person name="Levasseur A."/>
            <person name="Haridas S."/>
            <person name="Robertson G."/>
            <person name="Birol I."/>
            <person name="Holt R.A."/>
            <person name="Marra M.A."/>
            <person name="Hamelin R.C."/>
            <person name="Hirst M."/>
            <person name="Jones S.J.M."/>
            <person name="Bohlmann J."/>
            <person name="Breuil C."/>
        </authorList>
    </citation>
    <scope>NUCLEOTIDE SEQUENCE [LARGE SCALE GENOMIC DNA]</scope>
    <source>
        <strain evidence="12">kw1407 / UAMH 11150</strain>
    </source>
</reference>
<dbReference type="RefSeq" id="XP_014173926.1">
    <property type="nucleotide sequence ID" value="XM_014318451.1"/>
</dbReference>
<evidence type="ECO:0000256" key="5">
    <source>
        <dbReference type="ARBA" id="ARBA00023008"/>
    </source>
</evidence>
<dbReference type="Gene3D" id="2.60.40.420">
    <property type="entry name" value="Cupredoxins - blue copper proteins"/>
    <property type="match status" value="3"/>
</dbReference>
<evidence type="ECO:0000259" key="9">
    <source>
        <dbReference type="Pfam" id="PF07731"/>
    </source>
</evidence>
<dbReference type="InterPro" id="IPR001117">
    <property type="entry name" value="Cu-oxidase_2nd"/>
</dbReference>
<name>F0XDM4_GROCL</name>
<dbReference type="InterPro" id="IPR045087">
    <property type="entry name" value="Cu-oxidase_fam"/>
</dbReference>
<dbReference type="GeneID" id="25974243"/>
<dbReference type="Pfam" id="PF00394">
    <property type="entry name" value="Cu-oxidase"/>
    <property type="match status" value="1"/>
</dbReference>
<dbReference type="STRING" id="655863.F0XDM4"/>
<dbReference type="FunFam" id="2.60.40.420:FF:000021">
    <property type="entry name" value="Extracellular dihydrogeodin oxidase/laccase"/>
    <property type="match status" value="1"/>
</dbReference>
<feature type="signal peptide" evidence="7">
    <location>
        <begin position="1"/>
        <end position="18"/>
    </location>
</feature>
<dbReference type="InterPro" id="IPR011707">
    <property type="entry name" value="Cu-oxidase-like_N"/>
</dbReference>
<keyword evidence="3" id="KW-0677">Repeat</keyword>
<dbReference type="HOGENOM" id="CLU_006504_3_2_1"/>
<evidence type="ECO:0000256" key="4">
    <source>
        <dbReference type="ARBA" id="ARBA00023002"/>
    </source>
</evidence>
<dbReference type="Pfam" id="PF07731">
    <property type="entry name" value="Cu-oxidase_2"/>
    <property type="match status" value="1"/>
</dbReference>
<organism evidence="12">
    <name type="scientific">Grosmannia clavigera (strain kw1407 / UAMH 11150)</name>
    <name type="common">Blue stain fungus</name>
    <name type="synonym">Graphiocladiella clavigera</name>
    <dbReference type="NCBI Taxonomy" id="655863"/>
    <lineage>
        <taxon>Eukaryota</taxon>
        <taxon>Fungi</taxon>
        <taxon>Dikarya</taxon>
        <taxon>Ascomycota</taxon>
        <taxon>Pezizomycotina</taxon>
        <taxon>Sordariomycetes</taxon>
        <taxon>Sordariomycetidae</taxon>
        <taxon>Ophiostomatales</taxon>
        <taxon>Ophiostomataceae</taxon>
        <taxon>Leptographium</taxon>
    </lineage>
</organism>
<keyword evidence="2" id="KW-0479">Metal-binding</keyword>
<dbReference type="CDD" id="cd13901">
    <property type="entry name" value="CuRO_3_MaLCC_like"/>
    <property type="match status" value="1"/>
</dbReference>
<sequence length="521" mass="57022">MRFSYLSLTAAWASTVVASPLVSRASSASCENTASSRSCWGDYNIATNYYEEVPDTGVTREYWFDIVNTTASPDGVERIVLSVNGTVPGPTIIADWGDTVVVHVTNSMENNGTGIHFHGIRQNYTSQMDGVPSVTQCPVAPGSSHTYTWRATQYGSSWYHSHFYVQAWDGVFGGIVINGPATADYDEDLGSLFLNDWTHETADQVLLKAEASGPQTLDNGLINGTNVYTTTDDTVVGSRFETQFSEGKRYRLRLVNGAADTVFKFTVDNHTLEVIATDFVPIQPYATDVVSITMGQRYDVIITANATTDDYWLRAIPQTSCSDNANADNIRGIVRYSSSSTADPTTSAWDAAAVDSCYDEDASLLVPYLAIAASDADVTDSFDVEVTLSNNAFLWEMGSSTFVNEWDYPTLQQVADKNDTWGASQNVYEFPNADTWVYWVIQTKNNAPHPLHMHGHDFWILGQGTGTYNASTANLSLVNRPRRDVVQLPGDGYAVIAFYTDNPGHRLGSCTATLPGTPPRV</sequence>
<evidence type="ECO:0000256" key="7">
    <source>
        <dbReference type="SAM" id="SignalP"/>
    </source>
</evidence>
<dbReference type="GO" id="GO:0016491">
    <property type="term" value="F:oxidoreductase activity"/>
    <property type="evidence" value="ECO:0007669"/>
    <property type="project" value="UniProtKB-KW"/>
</dbReference>
<evidence type="ECO:0000313" key="11">
    <source>
        <dbReference type="EMBL" id="EFX04444.1"/>
    </source>
</evidence>
<evidence type="ECO:0000259" key="8">
    <source>
        <dbReference type="Pfam" id="PF00394"/>
    </source>
</evidence>
<dbReference type="OrthoDB" id="2121828at2759"/>
<dbReference type="Pfam" id="PF07732">
    <property type="entry name" value="Cu-oxidase_3"/>
    <property type="match status" value="1"/>
</dbReference>
<evidence type="ECO:0000256" key="6">
    <source>
        <dbReference type="ARBA" id="ARBA00023180"/>
    </source>
</evidence>
<feature type="domain" description="Plastocyanin-like" evidence="9">
    <location>
        <begin position="412"/>
        <end position="506"/>
    </location>
</feature>
<keyword evidence="5" id="KW-0186">Copper</keyword>
<keyword evidence="6" id="KW-0325">Glycoprotein</keyword>
<evidence type="ECO:0000256" key="3">
    <source>
        <dbReference type="ARBA" id="ARBA00022737"/>
    </source>
</evidence>
<feature type="domain" description="Plastocyanin-like" evidence="8">
    <location>
        <begin position="192"/>
        <end position="338"/>
    </location>
</feature>
<accession>F0XDM4</accession>
<proteinExistence type="inferred from homology"/>
<dbReference type="PANTHER" id="PTHR11709">
    <property type="entry name" value="MULTI-COPPER OXIDASE"/>
    <property type="match status" value="1"/>
</dbReference>
<keyword evidence="4" id="KW-0560">Oxidoreductase</keyword>
<dbReference type="CDD" id="cd13880">
    <property type="entry name" value="CuRO_2_MaLCC_like"/>
    <property type="match status" value="1"/>
</dbReference>
<evidence type="ECO:0000259" key="10">
    <source>
        <dbReference type="Pfam" id="PF07732"/>
    </source>
</evidence>
<dbReference type="InterPro" id="IPR011706">
    <property type="entry name" value="Cu-oxidase_C"/>
</dbReference>
<feature type="chain" id="PRO_5003263857" evidence="7">
    <location>
        <begin position="19"/>
        <end position="521"/>
    </location>
</feature>
<evidence type="ECO:0000256" key="1">
    <source>
        <dbReference type="ARBA" id="ARBA00010609"/>
    </source>
</evidence>
<dbReference type="FunFam" id="2.60.40.420:FF:000038">
    <property type="entry name" value="Extracellular dihydrogeodin oxidase/laccase"/>
    <property type="match status" value="1"/>
</dbReference>
<feature type="domain" description="Plastocyanin-like" evidence="10">
    <location>
        <begin position="68"/>
        <end position="180"/>
    </location>
</feature>
<dbReference type="SUPFAM" id="SSF49503">
    <property type="entry name" value="Cupredoxins"/>
    <property type="match status" value="3"/>
</dbReference>
<protein>
    <submittedName>
        <fullName evidence="11">Extracellular dihydrogeodin oxidase</fullName>
    </submittedName>
</protein>
<dbReference type="Proteomes" id="UP000007796">
    <property type="component" value="Unassembled WGS sequence"/>
</dbReference>
<dbReference type="InParanoid" id="F0XDM4"/>
<evidence type="ECO:0000256" key="2">
    <source>
        <dbReference type="ARBA" id="ARBA00022723"/>
    </source>
</evidence>
<dbReference type="AlphaFoldDB" id="F0XDM4"/>
<dbReference type="CDD" id="cd13854">
    <property type="entry name" value="CuRO_1_MaLCC_like"/>
    <property type="match status" value="1"/>
</dbReference>
<dbReference type="PANTHER" id="PTHR11709:SF502">
    <property type="entry name" value="MULTICOPPER OXIDASE"/>
    <property type="match status" value="1"/>
</dbReference>